<keyword evidence="1" id="KW-0472">Membrane</keyword>
<reference evidence="2 3" key="1">
    <citation type="submission" date="2016-09" db="EMBL/GenBank/DDBJ databases">
        <authorList>
            <person name="Capua I."/>
            <person name="De Benedictis P."/>
            <person name="Joannis T."/>
            <person name="Lombin L.H."/>
            <person name="Cattoli G."/>
        </authorList>
    </citation>
    <scope>NUCLEOTIDE SEQUENCE [LARGE SCALE GENOMIC DNA]</scope>
    <source>
        <strain evidence="2 3">ISLP-3</strain>
    </source>
</reference>
<dbReference type="RefSeq" id="WP_093180300.1">
    <property type="nucleotide sequence ID" value="NZ_FMYH01000001.1"/>
</dbReference>
<feature type="transmembrane region" description="Helical" evidence="1">
    <location>
        <begin position="20"/>
        <end position="40"/>
    </location>
</feature>
<dbReference type="EMBL" id="FMYH01000001">
    <property type="protein sequence ID" value="SDB83508.1"/>
    <property type="molecule type" value="Genomic_DNA"/>
</dbReference>
<feature type="transmembrane region" description="Helical" evidence="1">
    <location>
        <begin position="127"/>
        <end position="146"/>
    </location>
</feature>
<evidence type="ECO:0000313" key="2">
    <source>
        <dbReference type="EMBL" id="SDB83508.1"/>
    </source>
</evidence>
<sequence>MSAADRDTLRPVRKAAIARVASSVVVAVASAVVAAMFWLAAGGWASGEEMDAGLTTAAVICLISVPVAVAIAALNATLLRTVAAGRPLEPLRRRARALWVTAGALLGVILAAAVAQAVTGRPGLEALAWGFISAILPSILVILAVGTESAIRKRG</sequence>
<gene>
    <name evidence="2" type="ORF">SAMN05216410_0318</name>
</gene>
<dbReference type="STRING" id="1814289.SAMN05216410_0318"/>
<protein>
    <submittedName>
        <fullName evidence="2">Uncharacterized protein</fullName>
    </submittedName>
</protein>
<feature type="transmembrane region" description="Helical" evidence="1">
    <location>
        <begin position="97"/>
        <end position="115"/>
    </location>
</feature>
<proteinExistence type="predicted"/>
<feature type="transmembrane region" description="Helical" evidence="1">
    <location>
        <begin position="52"/>
        <end position="76"/>
    </location>
</feature>
<evidence type="ECO:0000313" key="3">
    <source>
        <dbReference type="Proteomes" id="UP000199039"/>
    </source>
</evidence>
<keyword evidence="1" id="KW-1133">Transmembrane helix</keyword>
<dbReference type="AlphaFoldDB" id="A0A1G6GNJ1"/>
<organism evidence="2 3">
    <name type="scientific">Sanguibacter gelidistatuariae</name>
    <dbReference type="NCBI Taxonomy" id="1814289"/>
    <lineage>
        <taxon>Bacteria</taxon>
        <taxon>Bacillati</taxon>
        <taxon>Actinomycetota</taxon>
        <taxon>Actinomycetes</taxon>
        <taxon>Micrococcales</taxon>
        <taxon>Sanguibacteraceae</taxon>
        <taxon>Sanguibacter</taxon>
    </lineage>
</organism>
<evidence type="ECO:0000256" key="1">
    <source>
        <dbReference type="SAM" id="Phobius"/>
    </source>
</evidence>
<dbReference type="Proteomes" id="UP000199039">
    <property type="component" value="Unassembled WGS sequence"/>
</dbReference>
<accession>A0A1G6GNJ1</accession>
<keyword evidence="3" id="KW-1185">Reference proteome</keyword>
<name>A0A1G6GNJ1_9MICO</name>
<keyword evidence="1" id="KW-0812">Transmembrane</keyword>